<organism evidence="1 2">
    <name type="scientific">Aspergillus cristatus</name>
    <name type="common">Chinese Fuzhuan brick tea-fermentation fungus</name>
    <name type="synonym">Eurotium cristatum</name>
    <dbReference type="NCBI Taxonomy" id="573508"/>
    <lineage>
        <taxon>Eukaryota</taxon>
        <taxon>Fungi</taxon>
        <taxon>Dikarya</taxon>
        <taxon>Ascomycota</taxon>
        <taxon>Pezizomycotina</taxon>
        <taxon>Eurotiomycetes</taxon>
        <taxon>Eurotiomycetidae</taxon>
        <taxon>Eurotiales</taxon>
        <taxon>Aspergillaceae</taxon>
        <taxon>Aspergillus</taxon>
        <taxon>Aspergillus subgen. Aspergillus</taxon>
    </lineage>
</organism>
<evidence type="ECO:0000313" key="2">
    <source>
        <dbReference type="Proteomes" id="UP000094569"/>
    </source>
</evidence>
<reference evidence="1 2" key="1">
    <citation type="journal article" date="2016" name="BMC Genomics">
        <title>Comparative genomic and transcriptomic analyses of the Fuzhuan brick tea-fermentation fungus Aspergillus cristatus.</title>
        <authorList>
            <person name="Ge Y."/>
            <person name="Wang Y."/>
            <person name="Liu Y."/>
            <person name="Tan Y."/>
            <person name="Ren X."/>
            <person name="Zhang X."/>
            <person name="Hyde K.D."/>
            <person name="Liu Y."/>
            <person name="Liu Z."/>
        </authorList>
    </citation>
    <scope>NUCLEOTIDE SEQUENCE [LARGE SCALE GENOMIC DNA]</scope>
    <source>
        <strain evidence="1 2">GZAAS20.1005</strain>
    </source>
</reference>
<name>A0A1E3BR72_ASPCR</name>
<dbReference type="AlphaFoldDB" id="A0A1E3BR72"/>
<dbReference type="EMBL" id="JXNT01000001">
    <property type="protein sequence ID" value="ODM23397.1"/>
    <property type="molecule type" value="Genomic_DNA"/>
</dbReference>
<sequence>MSSAINLLASIPAGTPTEPYKNIQSLWRKIQTLAYDLAYHRSTNQLVAFTNVPAEQFEKFQNSTADTMKLTRWEYYKPTETLLVKVACFAEHAVATGFVRMFW</sequence>
<evidence type="ECO:0000313" key="1">
    <source>
        <dbReference type="EMBL" id="ODM23397.1"/>
    </source>
</evidence>
<dbReference type="VEuPathDB" id="FungiDB:SI65_00986"/>
<protein>
    <submittedName>
        <fullName evidence="1">Uncharacterized protein</fullName>
    </submittedName>
</protein>
<accession>A0A1E3BR72</accession>
<gene>
    <name evidence="1" type="ORF">SI65_00986</name>
</gene>
<keyword evidence="2" id="KW-1185">Reference proteome</keyword>
<proteinExistence type="predicted"/>
<comment type="caution">
    <text evidence="1">The sequence shown here is derived from an EMBL/GenBank/DDBJ whole genome shotgun (WGS) entry which is preliminary data.</text>
</comment>
<dbReference type="Proteomes" id="UP000094569">
    <property type="component" value="Unassembled WGS sequence"/>
</dbReference>